<evidence type="ECO:0000256" key="13">
    <source>
        <dbReference type="ARBA" id="ARBA00022843"/>
    </source>
</evidence>
<keyword evidence="17 23" id="KW-1015">Disulfide bond</keyword>
<evidence type="ECO:0000256" key="19">
    <source>
        <dbReference type="ARBA" id="ARBA00023180"/>
    </source>
</evidence>
<keyword evidence="15" id="KW-0297">G-protein coupled receptor</keyword>
<dbReference type="SMART" id="SM01330">
    <property type="entry name" value="Frizzled"/>
    <property type="match status" value="1"/>
</dbReference>
<feature type="chain" id="PRO_5041252863" description="Frizzled-6" evidence="26">
    <location>
        <begin position="23"/>
        <end position="719"/>
    </location>
</feature>
<feature type="disulfide bond" evidence="23">
    <location>
        <begin position="28"/>
        <end position="89"/>
    </location>
</feature>
<keyword evidence="21" id="KW-0968">Cytoplasmic vesicle</keyword>
<dbReference type="InterPro" id="IPR000539">
    <property type="entry name" value="Frizzled/Smoothened_7TM"/>
</dbReference>
<comment type="similarity">
    <text evidence="5">Belongs to the G-protein coupled receptor Fz/Smo family.</text>
</comment>
<protein>
    <recommendedName>
        <fullName evidence="6">Frizzled-6</fullName>
    </recommendedName>
</protein>
<evidence type="ECO:0000256" key="4">
    <source>
        <dbReference type="ARBA" id="ARBA00004477"/>
    </source>
</evidence>
<evidence type="ECO:0000256" key="1">
    <source>
        <dbReference type="ARBA" id="ARBA00004241"/>
    </source>
</evidence>
<dbReference type="GO" id="GO:0016324">
    <property type="term" value="C:apical plasma membrane"/>
    <property type="evidence" value="ECO:0007669"/>
    <property type="project" value="UniProtKB-SubCell"/>
</dbReference>
<feature type="transmembrane region" description="Helical" evidence="25">
    <location>
        <begin position="205"/>
        <end position="226"/>
    </location>
</feature>
<dbReference type="Pfam" id="PF01534">
    <property type="entry name" value="Frizzled"/>
    <property type="match status" value="1"/>
</dbReference>
<dbReference type="PROSITE" id="PS50038">
    <property type="entry name" value="FZ"/>
    <property type="match status" value="1"/>
</dbReference>
<dbReference type="PRINTS" id="PR00489">
    <property type="entry name" value="FRIZZLED"/>
</dbReference>
<keyword evidence="20" id="KW-0807">Transducer</keyword>
<organism evidence="29 30">
    <name type="scientific">Podarcis lilfordi</name>
    <name type="common">Lilford's wall lizard</name>
    <dbReference type="NCBI Taxonomy" id="74358"/>
    <lineage>
        <taxon>Eukaryota</taxon>
        <taxon>Metazoa</taxon>
        <taxon>Chordata</taxon>
        <taxon>Craniata</taxon>
        <taxon>Vertebrata</taxon>
        <taxon>Euteleostomi</taxon>
        <taxon>Lepidosauria</taxon>
        <taxon>Squamata</taxon>
        <taxon>Bifurcata</taxon>
        <taxon>Unidentata</taxon>
        <taxon>Episquamata</taxon>
        <taxon>Laterata</taxon>
        <taxon>Lacertibaenia</taxon>
        <taxon>Lacertidae</taxon>
        <taxon>Podarcis</taxon>
    </lineage>
</organism>
<dbReference type="GO" id="GO:0009986">
    <property type="term" value="C:cell surface"/>
    <property type="evidence" value="ECO:0007669"/>
    <property type="project" value="UniProtKB-SubCell"/>
</dbReference>
<feature type="transmembrane region" description="Helical" evidence="25">
    <location>
        <begin position="238"/>
        <end position="258"/>
    </location>
</feature>
<dbReference type="PANTHER" id="PTHR11309:SF75">
    <property type="entry name" value="FRIZZLED-6"/>
    <property type="match status" value="1"/>
</dbReference>
<dbReference type="Proteomes" id="UP001178461">
    <property type="component" value="Chromosome 7"/>
</dbReference>
<evidence type="ECO:0000256" key="10">
    <source>
        <dbReference type="ARBA" id="ARBA00022692"/>
    </source>
</evidence>
<evidence type="ECO:0000256" key="25">
    <source>
        <dbReference type="SAM" id="Phobius"/>
    </source>
</evidence>
<dbReference type="CDD" id="cd15032">
    <property type="entry name" value="7tmF_FZD6"/>
    <property type="match status" value="1"/>
</dbReference>
<dbReference type="GO" id="GO:0035567">
    <property type="term" value="P:non-canonical Wnt signaling pathway"/>
    <property type="evidence" value="ECO:0007669"/>
    <property type="project" value="TreeGrafter"/>
</dbReference>
<evidence type="ECO:0000256" key="23">
    <source>
        <dbReference type="PROSITE-ProRule" id="PRU00090"/>
    </source>
</evidence>
<feature type="transmembrane region" description="Helical" evidence="25">
    <location>
        <begin position="417"/>
        <end position="442"/>
    </location>
</feature>
<dbReference type="SUPFAM" id="SSF63501">
    <property type="entry name" value="Frizzled cysteine-rich domain"/>
    <property type="match status" value="1"/>
</dbReference>
<dbReference type="Gene3D" id="1.20.1070.10">
    <property type="entry name" value="Rhodopsin 7-helix transmembrane proteins"/>
    <property type="match status" value="1"/>
</dbReference>
<dbReference type="GO" id="GO:0017147">
    <property type="term" value="F:Wnt-protein binding"/>
    <property type="evidence" value="ECO:0007669"/>
    <property type="project" value="TreeGrafter"/>
</dbReference>
<dbReference type="Gene3D" id="1.10.2000.10">
    <property type="entry name" value="Frizzled cysteine-rich domain"/>
    <property type="match status" value="1"/>
</dbReference>
<evidence type="ECO:0000313" key="30">
    <source>
        <dbReference type="Proteomes" id="UP001178461"/>
    </source>
</evidence>
<keyword evidence="9" id="KW-0879">Wnt signaling pathway</keyword>
<evidence type="ECO:0000256" key="26">
    <source>
        <dbReference type="SAM" id="SignalP"/>
    </source>
</evidence>
<feature type="region of interest" description="Disordered" evidence="24">
    <location>
        <begin position="642"/>
        <end position="719"/>
    </location>
</feature>
<dbReference type="InterPro" id="IPR015526">
    <property type="entry name" value="Frizzled/SFRP"/>
</dbReference>
<evidence type="ECO:0000256" key="15">
    <source>
        <dbReference type="ARBA" id="ARBA00023040"/>
    </source>
</evidence>
<feature type="transmembrane region" description="Helical" evidence="25">
    <location>
        <begin position="477"/>
        <end position="498"/>
    </location>
</feature>
<dbReference type="AlphaFoldDB" id="A0AA35KKH2"/>
<dbReference type="InterPro" id="IPR036790">
    <property type="entry name" value="Frizzled_dom_sf"/>
</dbReference>
<evidence type="ECO:0000256" key="16">
    <source>
        <dbReference type="ARBA" id="ARBA00023136"/>
    </source>
</evidence>
<keyword evidence="18" id="KW-0675">Receptor</keyword>
<evidence type="ECO:0000256" key="18">
    <source>
        <dbReference type="ARBA" id="ARBA00023170"/>
    </source>
</evidence>
<accession>A0AA35KKH2</accession>
<dbReference type="InterPro" id="IPR020067">
    <property type="entry name" value="Frizzled_dom"/>
</dbReference>
<evidence type="ECO:0000256" key="5">
    <source>
        <dbReference type="ARBA" id="ARBA00008077"/>
    </source>
</evidence>
<dbReference type="FunFam" id="1.20.1070.10:FF:000036">
    <property type="entry name" value="frizzled-3 isoform X1"/>
    <property type="match status" value="1"/>
</dbReference>
<keyword evidence="11 26" id="KW-0732">Signal</keyword>
<reference evidence="29" key="1">
    <citation type="submission" date="2022-12" db="EMBL/GenBank/DDBJ databases">
        <authorList>
            <person name="Alioto T."/>
            <person name="Alioto T."/>
            <person name="Gomez Garrido J."/>
        </authorList>
    </citation>
    <scope>NUCLEOTIDE SEQUENCE</scope>
</reference>
<gene>
    <name evidence="29" type="ORF">PODLI_1B042524</name>
</gene>
<proteinExistence type="inferred from homology"/>
<feature type="transmembrane region" description="Helical" evidence="25">
    <location>
        <begin position="288"/>
        <end position="316"/>
    </location>
</feature>
<keyword evidence="13" id="KW-0832">Ubl conjugation</keyword>
<dbReference type="Pfam" id="PF01392">
    <property type="entry name" value="Fz"/>
    <property type="match status" value="1"/>
</dbReference>
<feature type="domain" description="FZ" evidence="27">
    <location>
        <begin position="23"/>
        <end position="136"/>
    </location>
</feature>
<keyword evidence="8" id="KW-1003">Cell membrane</keyword>
<feature type="compositionally biased region" description="Basic and acidic residues" evidence="24">
    <location>
        <begin position="658"/>
        <end position="673"/>
    </location>
</feature>
<feature type="disulfide bond" evidence="23">
    <location>
        <begin position="103"/>
        <end position="127"/>
    </location>
</feature>
<keyword evidence="7" id="KW-0217">Developmental protein</keyword>
<keyword evidence="19" id="KW-0325">Glycoprotein</keyword>
<dbReference type="GO" id="GO:0042813">
    <property type="term" value="F:Wnt receptor activity"/>
    <property type="evidence" value="ECO:0007669"/>
    <property type="project" value="TreeGrafter"/>
</dbReference>
<dbReference type="InterPro" id="IPR017981">
    <property type="entry name" value="GPCR_2-like_7TM"/>
</dbReference>
<feature type="transmembrane region" description="Helical" evidence="25">
    <location>
        <begin position="328"/>
        <end position="349"/>
    </location>
</feature>
<evidence type="ECO:0000256" key="8">
    <source>
        <dbReference type="ARBA" id="ARBA00022475"/>
    </source>
</evidence>
<dbReference type="GO" id="GO:0060070">
    <property type="term" value="P:canonical Wnt signaling pathway"/>
    <property type="evidence" value="ECO:0007669"/>
    <property type="project" value="TreeGrafter"/>
</dbReference>
<evidence type="ECO:0000256" key="3">
    <source>
        <dbReference type="ARBA" id="ARBA00004439"/>
    </source>
</evidence>
<evidence type="ECO:0000256" key="12">
    <source>
        <dbReference type="ARBA" id="ARBA00022824"/>
    </source>
</evidence>
<evidence type="ECO:0000313" key="29">
    <source>
        <dbReference type="EMBL" id="CAI5779146.1"/>
    </source>
</evidence>
<dbReference type="SMART" id="SM00063">
    <property type="entry name" value="FRI"/>
    <property type="match status" value="1"/>
</dbReference>
<evidence type="ECO:0000256" key="9">
    <source>
        <dbReference type="ARBA" id="ARBA00022687"/>
    </source>
</evidence>
<comment type="caution">
    <text evidence="23">Lacks conserved residue(s) required for the propagation of feature annotation.</text>
</comment>
<keyword evidence="16 25" id="KW-0472">Membrane</keyword>
<evidence type="ECO:0000256" key="21">
    <source>
        <dbReference type="ARBA" id="ARBA00023329"/>
    </source>
</evidence>
<dbReference type="GO" id="GO:0004930">
    <property type="term" value="F:G protein-coupled receptor activity"/>
    <property type="evidence" value="ECO:0007669"/>
    <property type="project" value="UniProtKB-KW"/>
</dbReference>
<name>A0AA35KKH2_9SAUR</name>
<dbReference type="EMBL" id="OX395132">
    <property type="protein sequence ID" value="CAI5779146.1"/>
    <property type="molecule type" value="Genomic_DNA"/>
</dbReference>
<dbReference type="GO" id="GO:0005789">
    <property type="term" value="C:endoplasmic reticulum membrane"/>
    <property type="evidence" value="ECO:0007669"/>
    <property type="project" value="UniProtKB-SubCell"/>
</dbReference>
<evidence type="ECO:0000259" key="27">
    <source>
        <dbReference type="PROSITE" id="PS50038"/>
    </source>
</evidence>
<feature type="domain" description="G-protein coupled receptors family 2 profile 2" evidence="28">
    <location>
        <begin position="199"/>
        <end position="506"/>
    </location>
</feature>
<keyword evidence="30" id="KW-1185">Reference proteome</keyword>
<keyword evidence="10 25" id="KW-0812">Transmembrane</keyword>
<evidence type="ECO:0000256" key="22">
    <source>
        <dbReference type="ARBA" id="ARBA00062611"/>
    </source>
</evidence>
<evidence type="ECO:0000256" key="24">
    <source>
        <dbReference type="SAM" id="MobiDB-lite"/>
    </source>
</evidence>
<sequence length="719" mass="81087">MPGKMGIFVLLTLSLILNLTHGHSLFTCEPITIPKCSGMAYNMTFFPNVMGHYDQQTAAARMGDFLPLLNVHCSPDIHAFLCKAFVPACLDQSRVIHPCRSLCERVYSDCKQVINTFGINWNEELECSRLEDCDETAAVTPSLTTKSHDTKKTPGQPRRDYGFWCPRHLQTSGGQGYKFLGIDQCAPPCPNMYFSNHELDVAKSFIGIVSIFCLCATLFTFLTFLIDVKRFRYPERPIIYYSVCYSIVSLVYFLGFVLGNRTACNKVDEKLQLGETVVLGSQNKACTIVFMALYFFTMAGTVWWVILTVTWFLAAGRKWSCEAIEQKAMWFHAIAWGMPGFLTIMLLAMNKVEGDNISGVCFVGLYDLDASRYFVLLPLCLCVFVGLSLLLAGIISLNHVRQVIQNDGRNQEKLKKFMIRIGVFSGLYLVPLVMLLGCYIYEQVYRKIWETTWVYDHCVKFHIPCPYQVKILARPEIILFLMKYLMTLIVGISPVFWVGSKKTCSEWASFFNRNRKRDPISESRRVLQESCEFFLKHNSKVKHKKKHYKSSSHKLKVISKSMGTSTAVTTNHGTSAMAIANHDYLSQDTFTEIKSCPETSEREMEADGTVSQKVKEEEFACSEQGAPHMLPSPKVALEQLEKRGKADNTQDIASLSESMKRMVEGRTTPRSDLIESLPLQVGHPHLDVSQPGSPKGSVLFAHSSSDSRKAQESGHSSNT</sequence>
<feature type="transmembrane region" description="Helical" evidence="25">
    <location>
        <begin position="373"/>
        <end position="397"/>
    </location>
</feature>
<evidence type="ECO:0000256" key="20">
    <source>
        <dbReference type="ARBA" id="ARBA00023224"/>
    </source>
</evidence>
<evidence type="ECO:0000259" key="28">
    <source>
        <dbReference type="PROSITE" id="PS50261"/>
    </source>
</evidence>
<evidence type="ECO:0000256" key="2">
    <source>
        <dbReference type="ARBA" id="ARBA00004424"/>
    </source>
</evidence>
<comment type="subunit">
    <text evidence="22">Interacts with LMBR1L.</text>
</comment>
<dbReference type="FunFam" id="1.10.2000.10:FF:000014">
    <property type="entry name" value="frizzled-6 isoform X1"/>
    <property type="match status" value="1"/>
</dbReference>
<comment type="subcellular location">
    <subcellularLocation>
        <location evidence="2">Apical cell membrane</location>
        <topology evidence="2">Multi-pass membrane protein</topology>
    </subcellularLocation>
    <subcellularLocation>
        <location evidence="1">Cell surface</location>
    </subcellularLocation>
    <subcellularLocation>
        <location evidence="3">Cytoplasmic vesicle membrane</location>
        <topology evidence="3">Multi-pass membrane protein</topology>
    </subcellularLocation>
    <subcellularLocation>
        <location evidence="4">Endoplasmic reticulum membrane</location>
        <topology evidence="4">Multi-pass membrane protein</topology>
    </subcellularLocation>
</comment>
<evidence type="ECO:0000256" key="7">
    <source>
        <dbReference type="ARBA" id="ARBA00022473"/>
    </source>
</evidence>
<dbReference type="InterPro" id="IPR026543">
    <property type="entry name" value="FZD6_7TM"/>
</dbReference>
<evidence type="ECO:0000256" key="6">
    <source>
        <dbReference type="ARBA" id="ARBA00018155"/>
    </source>
</evidence>
<keyword evidence="14 25" id="KW-1133">Transmembrane helix</keyword>
<evidence type="ECO:0000256" key="11">
    <source>
        <dbReference type="ARBA" id="ARBA00022729"/>
    </source>
</evidence>
<keyword evidence="12" id="KW-0256">Endoplasmic reticulum</keyword>
<evidence type="ECO:0000256" key="14">
    <source>
        <dbReference type="ARBA" id="ARBA00022989"/>
    </source>
</evidence>
<evidence type="ECO:0000256" key="17">
    <source>
        <dbReference type="ARBA" id="ARBA00023157"/>
    </source>
</evidence>
<dbReference type="GO" id="GO:0030659">
    <property type="term" value="C:cytoplasmic vesicle membrane"/>
    <property type="evidence" value="ECO:0007669"/>
    <property type="project" value="UniProtKB-SubCell"/>
</dbReference>
<feature type="signal peptide" evidence="26">
    <location>
        <begin position="1"/>
        <end position="22"/>
    </location>
</feature>
<dbReference type="PROSITE" id="PS50261">
    <property type="entry name" value="G_PROTEIN_RECEP_F2_4"/>
    <property type="match status" value="1"/>
</dbReference>
<dbReference type="PANTHER" id="PTHR11309">
    <property type="entry name" value="FRIZZLED"/>
    <property type="match status" value="1"/>
</dbReference>
<feature type="disulfide bond" evidence="23">
    <location>
        <begin position="36"/>
        <end position="82"/>
    </location>
</feature>